<evidence type="ECO:0000313" key="2">
    <source>
        <dbReference type="Proteomes" id="UP000004105"/>
    </source>
</evidence>
<dbReference type="AlphaFoldDB" id="F2BDC8"/>
<name>F2BDC8_9NEIS</name>
<keyword evidence="2" id="KW-1185">Reference proteome</keyword>
<dbReference type="HOGENOM" id="CLU_1473710_0_0_4"/>
<proteinExistence type="predicted"/>
<sequence>MAQDFAVGGVDGEGAVLGVRVGGEQGGAGERHGVGAFCAALFVEVLHQVFVVAAFAKQLAVAAAFCGVVGGLSVGGKADNNGFFFGVGGVGVGSFFAADGDADGCAEAEMAAEATDAEVDGRAGTGGEGGGGEGEKDGFFHVFDPCGWKCGQYSGNGGAGDGKGFAFLFAALGTAVFLSEEAV</sequence>
<accession>F2BDC8</accession>
<evidence type="ECO:0000313" key="1">
    <source>
        <dbReference type="EMBL" id="EGF10524.1"/>
    </source>
</evidence>
<comment type="caution">
    <text evidence="1">The sequence shown here is derived from an EMBL/GenBank/DDBJ whole genome shotgun (WGS) entry which is preliminary data.</text>
</comment>
<reference evidence="1 2" key="1">
    <citation type="submission" date="2011-02" db="EMBL/GenBank/DDBJ databases">
        <authorList>
            <person name="Muzny D."/>
            <person name="Qin X."/>
            <person name="Deng J."/>
            <person name="Jiang H."/>
            <person name="Liu Y."/>
            <person name="Qu J."/>
            <person name="Song X.-Z."/>
            <person name="Zhang L."/>
            <person name="Thornton R."/>
            <person name="Coyle M."/>
            <person name="Francisco L."/>
            <person name="Jackson L."/>
            <person name="Javaid M."/>
            <person name="Korchina V."/>
            <person name="Kovar C."/>
            <person name="Mata R."/>
            <person name="Mathew T."/>
            <person name="Ngo R."/>
            <person name="Nguyen L."/>
            <person name="Nguyen N."/>
            <person name="Okwuonu G."/>
            <person name="Ongeri F."/>
            <person name="Pham C."/>
            <person name="Simmons D."/>
            <person name="Wilczek-Boney K."/>
            <person name="Hale W."/>
            <person name="Jakkamsetti A."/>
            <person name="Pham P."/>
            <person name="Ruth R."/>
            <person name="San Lucas F."/>
            <person name="Warren J."/>
            <person name="Zhang J."/>
            <person name="Zhao Z."/>
            <person name="Zhou C."/>
            <person name="Zhu D."/>
            <person name="Lee S."/>
            <person name="Bess C."/>
            <person name="Blankenburg K."/>
            <person name="Forbes L."/>
            <person name="Fu Q."/>
            <person name="Gubbala S."/>
            <person name="Hirani K."/>
            <person name="Jayaseelan J.C."/>
            <person name="Lara F."/>
            <person name="Munidasa M."/>
            <person name="Palculict T."/>
            <person name="Patil S."/>
            <person name="Pu L.-L."/>
            <person name="Saada N."/>
            <person name="Tang L."/>
            <person name="Weissenberger G."/>
            <person name="Zhu Y."/>
            <person name="Hemphill L."/>
            <person name="Shang Y."/>
            <person name="Youmans B."/>
            <person name="Ayvaz T."/>
            <person name="Ross M."/>
            <person name="Santibanez J."/>
            <person name="Aqrawi P."/>
            <person name="Gross S."/>
            <person name="Joshi V."/>
            <person name="Fowler G."/>
            <person name="Nazareth L."/>
            <person name="Reid J."/>
            <person name="Worley K."/>
            <person name="Petrosino J."/>
            <person name="Highlander S."/>
            <person name="Gibbs R."/>
        </authorList>
    </citation>
    <scope>NUCLEOTIDE SEQUENCE [LARGE SCALE GENOMIC DNA]</scope>
    <source>
        <strain evidence="1 2">ATCC BAA-1200</strain>
    </source>
</reference>
<dbReference type="Proteomes" id="UP000004105">
    <property type="component" value="Unassembled WGS sequence"/>
</dbReference>
<gene>
    <name evidence="1" type="ORF">HMPREF9123_1734</name>
</gene>
<dbReference type="EMBL" id="AFAY01000035">
    <property type="protein sequence ID" value="EGF10524.1"/>
    <property type="molecule type" value="Genomic_DNA"/>
</dbReference>
<protein>
    <submittedName>
        <fullName evidence="1">Uncharacterized protein</fullName>
    </submittedName>
</protein>
<organism evidence="1 2">
    <name type="scientific">Neisseria bacilliformis ATCC BAA-1200</name>
    <dbReference type="NCBI Taxonomy" id="888742"/>
    <lineage>
        <taxon>Bacteria</taxon>
        <taxon>Pseudomonadati</taxon>
        <taxon>Pseudomonadota</taxon>
        <taxon>Betaproteobacteria</taxon>
        <taxon>Neisseriales</taxon>
        <taxon>Neisseriaceae</taxon>
        <taxon>Neisseria</taxon>
    </lineage>
</organism>